<reference evidence="15" key="1">
    <citation type="submission" date="2012-12" db="EMBL/GenBank/DDBJ databases">
        <authorList>
            <person name="Hellsten U."/>
            <person name="Grimwood J."/>
            <person name="Chapman J.A."/>
            <person name="Shapiro H."/>
            <person name="Aerts A."/>
            <person name="Otillar R.P."/>
            <person name="Terry A.Y."/>
            <person name="Boore J.L."/>
            <person name="Simakov O."/>
            <person name="Marletaz F."/>
            <person name="Cho S.-J."/>
            <person name="Edsinger-Gonzales E."/>
            <person name="Havlak P."/>
            <person name="Kuo D.-H."/>
            <person name="Larsson T."/>
            <person name="Lv J."/>
            <person name="Arendt D."/>
            <person name="Savage R."/>
            <person name="Osoegawa K."/>
            <person name="de Jong P."/>
            <person name="Lindberg D.R."/>
            <person name="Seaver E.C."/>
            <person name="Weisblat D.A."/>
            <person name="Putnam N.H."/>
            <person name="Grigoriev I.V."/>
            <person name="Rokhsar D.S."/>
        </authorList>
    </citation>
    <scope>NUCLEOTIDE SEQUENCE</scope>
</reference>
<dbReference type="EnsemblMetazoa" id="HelroT64903">
    <property type="protein sequence ID" value="HelroP64903"/>
    <property type="gene ID" value="HelroG64903"/>
</dbReference>
<dbReference type="InterPro" id="IPR054593">
    <property type="entry name" value="Beta-mannosidase-like_N2"/>
</dbReference>
<dbReference type="GO" id="GO:0005764">
    <property type="term" value="C:lysosome"/>
    <property type="evidence" value="ECO:0007669"/>
    <property type="project" value="UniProtKB-SubCell"/>
</dbReference>
<sequence length="720" mass="84366">AKVPGEVHLALFEHGLIEDPLYRYNDVENKWVAWSNWTYSKQFNVSNEDLKSQQVDLVLEGFDTVAEVFLNGQRIGTTRNMFRRYVFNVKHLLRSSTCNLLAIKFVSPVWYARQEAINYPYRVPPECPPDVQHGECSYNFIRKAAYSFSWDWGPSYPSLGVWLNLYLNMFDYASLEYVTCETVVDNNNWRLQISTFLLVSGQSFGKSLKVIVSISQLNVTYEEIVVLRAIHQKHDNSSSIKMWWPYGMGDQVLYAVVSHFELDSKMIRIGFRTVDLVQDYVQEDNGLTFYFSINNQPLFLKGSNWIPMTNFLTNQTSDEADWLLRSAIEVNMNVLRVWGGGVYETDEFYQRADELGILIWQDFMFACALYPTNRMFLDDVRLETIHQVVRRLKHHPSIIIWSGNNENEGVLANNWYGISDEDFPMYKSDYVKLYVDVIRDVILHEDMSRPYISSSPTNGLQTMKEGWVSKNPQDVRFGDIHFYNYTMDGWQPAFYLKPRMASEFGFQSWSSAESLLDVSRPKDDWKLMGEFALHRQHHSNGEKEIFYEINQHMEFNLTSKNDTEHFIHYVYLSQINQAMSVRAQVEHYRRSACLGLCGDGGTMGALYWQLNDVWQAPTWSSIEHNGKWKLLHYYARHFFSSYLISPVISEEVLNENGKKDDVIQFYSIIDHMYLDEVLHNSSNLTLTVSCYQIELFYVAKIWTFPYDQVFIRNFLSFFLC</sequence>
<evidence type="ECO:0000259" key="12">
    <source>
        <dbReference type="Pfam" id="PF22666"/>
    </source>
</evidence>
<dbReference type="InterPro" id="IPR006103">
    <property type="entry name" value="Glyco_hydro_2_cat"/>
</dbReference>
<comment type="similarity">
    <text evidence="3">Belongs to the glycosyl hydrolase 2 family.</text>
</comment>
<dbReference type="OrthoDB" id="2866996at2759"/>
<dbReference type="GO" id="GO:0004567">
    <property type="term" value="F:beta-mannosidase activity"/>
    <property type="evidence" value="ECO:0000318"/>
    <property type="project" value="GO_Central"/>
</dbReference>
<dbReference type="FunFam" id="3.20.20.80:FF:000035">
    <property type="entry name" value="Mannosidase beta"/>
    <property type="match status" value="1"/>
</dbReference>
<dbReference type="GO" id="GO:0005975">
    <property type="term" value="P:carbohydrate metabolic process"/>
    <property type="evidence" value="ECO:0007669"/>
    <property type="project" value="InterPro"/>
</dbReference>
<keyword evidence="15" id="KW-1185">Reference proteome</keyword>
<dbReference type="Pfam" id="PF02836">
    <property type="entry name" value="Glyco_hydro_2_C"/>
    <property type="match status" value="1"/>
</dbReference>
<dbReference type="EMBL" id="AMQM01000621">
    <property type="status" value="NOT_ANNOTATED_CDS"/>
    <property type="molecule type" value="Genomic_DNA"/>
</dbReference>
<dbReference type="FunCoup" id="T1FY09">
    <property type="interactions" value="471"/>
</dbReference>
<evidence type="ECO:0000256" key="2">
    <source>
        <dbReference type="ARBA" id="ARBA00004371"/>
    </source>
</evidence>
<organism evidence="14 15">
    <name type="scientific">Helobdella robusta</name>
    <name type="common">Californian leech</name>
    <dbReference type="NCBI Taxonomy" id="6412"/>
    <lineage>
        <taxon>Eukaryota</taxon>
        <taxon>Metazoa</taxon>
        <taxon>Spiralia</taxon>
        <taxon>Lophotrochozoa</taxon>
        <taxon>Annelida</taxon>
        <taxon>Clitellata</taxon>
        <taxon>Hirudinea</taxon>
        <taxon>Rhynchobdellida</taxon>
        <taxon>Glossiphoniidae</taxon>
        <taxon>Helobdella</taxon>
    </lineage>
</organism>
<dbReference type="FunFam" id="2.60.120.260:FF:000060">
    <property type="entry name" value="Probable beta-mannosidase"/>
    <property type="match status" value="1"/>
</dbReference>
<evidence type="ECO:0000256" key="1">
    <source>
        <dbReference type="ARBA" id="ARBA00000829"/>
    </source>
</evidence>
<evidence type="ECO:0000256" key="3">
    <source>
        <dbReference type="ARBA" id="ARBA00007401"/>
    </source>
</evidence>
<dbReference type="InterPro" id="IPR036156">
    <property type="entry name" value="Beta-gal/glucu_dom_sf"/>
</dbReference>
<dbReference type="InterPro" id="IPR017853">
    <property type="entry name" value="GH"/>
</dbReference>
<dbReference type="Gene3D" id="2.60.40.10">
    <property type="entry name" value="Immunoglobulins"/>
    <property type="match status" value="1"/>
</dbReference>
<evidence type="ECO:0000256" key="4">
    <source>
        <dbReference type="ARBA" id="ARBA00012754"/>
    </source>
</evidence>
<protein>
    <recommendedName>
        <fullName evidence="4">beta-mannosidase</fullName>
        <ecNumber evidence="4">3.2.1.25</ecNumber>
    </recommendedName>
    <alternativeName>
        <fullName evidence="10">Mannanase</fullName>
    </alternativeName>
</protein>
<evidence type="ECO:0000313" key="13">
    <source>
        <dbReference type="EMBL" id="ESO06388.1"/>
    </source>
</evidence>
<dbReference type="STRING" id="6412.T1FY09"/>
<dbReference type="CTD" id="20213707"/>
<reference evidence="13 15" key="2">
    <citation type="journal article" date="2013" name="Nature">
        <title>Insights into bilaterian evolution from three spiralian genomes.</title>
        <authorList>
            <person name="Simakov O."/>
            <person name="Marletaz F."/>
            <person name="Cho S.J."/>
            <person name="Edsinger-Gonzales E."/>
            <person name="Havlak P."/>
            <person name="Hellsten U."/>
            <person name="Kuo D.H."/>
            <person name="Larsson T."/>
            <person name="Lv J."/>
            <person name="Arendt D."/>
            <person name="Savage R."/>
            <person name="Osoegawa K."/>
            <person name="de Jong P."/>
            <person name="Grimwood J."/>
            <person name="Chapman J.A."/>
            <person name="Shapiro H."/>
            <person name="Aerts A."/>
            <person name="Otillar R.P."/>
            <person name="Terry A.Y."/>
            <person name="Boore J.L."/>
            <person name="Grigoriev I.V."/>
            <person name="Lindberg D.R."/>
            <person name="Seaver E.C."/>
            <person name="Weisblat D.A."/>
            <person name="Putnam N.H."/>
            <person name="Rokhsar D.S."/>
        </authorList>
    </citation>
    <scope>NUCLEOTIDE SEQUENCE</scope>
</reference>
<dbReference type="Gene3D" id="3.20.20.80">
    <property type="entry name" value="Glycosidases"/>
    <property type="match status" value="1"/>
</dbReference>
<evidence type="ECO:0000313" key="14">
    <source>
        <dbReference type="EnsemblMetazoa" id="HelroP64903"/>
    </source>
</evidence>
<dbReference type="Proteomes" id="UP000015101">
    <property type="component" value="Unassembled WGS sequence"/>
</dbReference>
<reference evidence="14" key="3">
    <citation type="submission" date="2015-06" db="UniProtKB">
        <authorList>
            <consortium name="EnsemblMetazoa"/>
        </authorList>
    </citation>
    <scope>IDENTIFICATION</scope>
</reference>
<evidence type="ECO:0000256" key="10">
    <source>
        <dbReference type="ARBA" id="ARBA00033445"/>
    </source>
</evidence>
<gene>
    <name evidence="14" type="primary">20213707</name>
    <name evidence="13" type="ORF">HELRODRAFT_64903</name>
</gene>
<keyword evidence="7" id="KW-0325">Glycoprotein</keyword>
<dbReference type="RefSeq" id="XP_009015756.1">
    <property type="nucleotide sequence ID" value="XM_009017508.1"/>
</dbReference>
<dbReference type="OMA" id="KRQWKGP"/>
<keyword evidence="5" id="KW-0732">Signal</keyword>
<dbReference type="HOGENOM" id="CLU_005015_3_2_1"/>
<dbReference type="AlphaFoldDB" id="T1FY09"/>
<accession>T1FY09</accession>
<dbReference type="Pfam" id="PF22666">
    <property type="entry name" value="Glyco_hydro_2_N2"/>
    <property type="match status" value="1"/>
</dbReference>
<evidence type="ECO:0000313" key="15">
    <source>
        <dbReference type="Proteomes" id="UP000015101"/>
    </source>
</evidence>
<dbReference type="InterPro" id="IPR008979">
    <property type="entry name" value="Galactose-bd-like_sf"/>
</dbReference>
<dbReference type="EMBL" id="KB096324">
    <property type="protein sequence ID" value="ESO06388.1"/>
    <property type="molecule type" value="Genomic_DNA"/>
</dbReference>
<dbReference type="SUPFAM" id="SSF49303">
    <property type="entry name" value="beta-Galactosidase/glucuronidase domain"/>
    <property type="match status" value="1"/>
</dbReference>
<dbReference type="EC" id="3.2.1.25" evidence="4"/>
<dbReference type="GO" id="GO:0006516">
    <property type="term" value="P:glycoprotein catabolic process"/>
    <property type="evidence" value="ECO:0000318"/>
    <property type="project" value="GO_Central"/>
</dbReference>
<keyword evidence="9" id="KW-0326">Glycosidase</keyword>
<name>T1FY09_HELRO</name>
<dbReference type="SUPFAM" id="SSF49785">
    <property type="entry name" value="Galactose-binding domain-like"/>
    <property type="match status" value="1"/>
</dbReference>
<dbReference type="InterPro" id="IPR013783">
    <property type="entry name" value="Ig-like_fold"/>
</dbReference>
<keyword evidence="6" id="KW-0378">Hydrolase</keyword>
<dbReference type="GeneID" id="20213707"/>
<dbReference type="SUPFAM" id="SSF51445">
    <property type="entry name" value="(Trans)glycosidases"/>
    <property type="match status" value="1"/>
</dbReference>
<keyword evidence="8" id="KW-0458">Lysosome</keyword>
<evidence type="ECO:0000256" key="8">
    <source>
        <dbReference type="ARBA" id="ARBA00023228"/>
    </source>
</evidence>
<evidence type="ECO:0000259" key="11">
    <source>
        <dbReference type="Pfam" id="PF02836"/>
    </source>
</evidence>
<dbReference type="eggNOG" id="KOG2230">
    <property type="taxonomic scope" value="Eukaryota"/>
</dbReference>
<feature type="domain" description="Beta-mannosidase-like galactose-binding" evidence="12">
    <location>
        <begin position="1"/>
        <end position="162"/>
    </location>
</feature>
<comment type="catalytic activity">
    <reaction evidence="1">
        <text>Hydrolysis of terminal, non-reducing beta-D-mannose residues in beta-D-mannosides.</text>
        <dbReference type="EC" id="3.2.1.25"/>
    </reaction>
</comment>
<dbReference type="PANTHER" id="PTHR43730:SF1">
    <property type="entry name" value="BETA-MANNOSIDASE"/>
    <property type="match status" value="1"/>
</dbReference>
<comment type="subcellular location">
    <subcellularLocation>
        <location evidence="2">Lysosome</location>
    </subcellularLocation>
</comment>
<dbReference type="InterPro" id="IPR050887">
    <property type="entry name" value="Beta-mannosidase_GH2"/>
</dbReference>
<dbReference type="KEGG" id="hro:HELRODRAFT_64903"/>
<evidence type="ECO:0000256" key="9">
    <source>
        <dbReference type="ARBA" id="ARBA00023295"/>
    </source>
</evidence>
<evidence type="ECO:0000256" key="6">
    <source>
        <dbReference type="ARBA" id="ARBA00022801"/>
    </source>
</evidence>
<evidence type="ECO:0000256" key="5">
    <source>
        <dbReference type="ARBA" id="ARBA00022729"/>
    </source>
</evidence>
<dbReference type="InParanoid" id="T1FY09"/>
<proteinExistence type="inferred from homology"/>
<dbReference type="Gene3D" id="2.60.120.260">
    <property type="entry name" value="Galactose-binding domain-like"/>
    <property type="match status" value="1"/>
</dbReference>
<feature type="domain" description="Glycoside hydrolase family 2 catalytic" evidence="11">
    <location>
        <begin position="377"/>
        <end position="418"/>
    </location>
</feature>
<evidence type="ECO:0000256" key="7">
    <source>
        <dbReference type="ARBA" id="ARBA00023180"/>
    </source>
</evidence>
<dbReference type="PANTHER" id="PTHR43730">
    <property type="entry name" value="BETA-MANNOSIDASE"/>
    <property type="match status" value="1"/>
</dbReference>